<feature type="transmembrane region" description="Helical" evidence="7">
    <location>
        <begin position="232"/>
        <end position="252"/>
    </location>
</feature>
<gene>
    <name evidence="10" type="ORF">EDC03_2359</name>
</gene>
<comment type="subcellular location">
    <subcellularLocation>
        <location evidence="1 7">Cell membrane</location>
        <topology evidence="1 7">Multi-pass membrane protein</topology>
    </subcellularLocation>
</comment>
<keyword evidence="6 7" id="KW-0472">Membrane</keyword>
<evidence type="ECO:0000313" key="11">
    <source>
        <dbReference type="Proteomes" id="UP000276232"/>
    </source>
</evidence>
<dbReference type="PANTHER" id="PTHR43227">
    <property type="entry name" value="BLL4140 PROTEIN"/>
    <property type="match status" value="1"/>
</dbReference>
<dbReference type="Pfam" id="PF00528">
    <property type="entry name" value="BPD_transp_1"/>
    <property type="match status" value="1"/>
</dbReference>
<dbReference type="InterPro" id="IPR050809">
    <property type="entry name" value="UgpAE/MalFG_permease"/>
</dbReference>
<organism evidence="10 11">
    <name type="scientific">Pseudokineococcus lusitanus</name>
    <dbReference type="NCBI Taxonomy" id="763993"/>
    <lineage>
        <taxon>Bacteria</taxon>
        <taxon>Bacillati</taxon>
        <taxon>Actinomycetota</taxon>
        <taxon>Actinomycetes</taxon>
        <taxon>Kineosporiales</taxon>
        <taxon>Kineosporiaceae</taxon>
        <taxon>Pseudokineococcus</taxon>
    </lineage>
</organism>
<evidence type="ECO:0000256" key="2">
    <source>
        <dbReference type="ARBA" id="ARBA00022448"/>
    </source>
</evidence>
<sequence length="317" mass="34287">MSAPTTARPAGGASAPGRAGPRRGPSPSVRRQRRAAYLLVAPFMLVFAAMLVVPLVYAAYLSLFREQLVGGNSFVGLENYARALGDAAFGSGVVRVTLFLVIQVPIMLGLALLFALALDSGRLYAQRFVRLSIFLPYAVPSVVATLMWGYLYGPDFGPFTQVAEMVGLPAPPFLSSGWMLGSLMNILTWEFIGYNMIIMYAALRAVPADLYEAARMDGAGEFRIAWSIKIPAIRSAILLTVIFSVIGSYQLFNEPNLLQTVAPNVIDSAYTPNLYAYNLAFTSQDLNYSAAVAFLLAAGIAVVSYVVQLTSQRRARS</sequence>
<dbReference type="GO" id="GO:0005886">
    <property type="term" value="C:plasma membrane"/>
    <property type="evidence" value="ECO:0007669"/>
    <property type="project" value="UniProtKB-SubCell"/>
</dbReference>
<dbReference type="InParanoid" id="A0A3N1GWD4"/>
<comment type="similarity">
    <text evidence="7">Belongs to the binding-protein-dependent transport system permease family.</text>
</comment>
<evidence type="ECO:0000256" key="3">
    <source>
        <dbReference type="ARBA" id="ARBA00022475"/>
    </source>
</evidence>
<comment type="caution">
    <text evidence="10">The sequence shown here is derived from an EMBL/GenBank/DDBJ whole genome shotgun (WGS) entry which is preliminary data.</text>
</comment>
<feature type="transmembrane region" description="Helical" evidence="7">
    <location>
        <begin position="288"/>
        <end position="307"/>
    </location>
</feature>
<dbReference type="SUPFAM" id="SSF161098">
    <property type="entry name" value="MetI-like"/>
    <property type="match status" value="1"/>
</dbReference>
<keyword evidence="11" id="KW-1185">Reference proteome</keyword>
<evidence type="ECO:0000313" key="10">
    <source>
        <dbReference type="EMBL" id="ROP34545.1"/>
    </source>
</evidence>
<feature type="transmembrane region" description="Helical" evidence="7">
    <location>
        <begin position="96"/>
        <end position="116"/>
    </location>
</feature>
<dbReference type="PANTHER" id="PTHR43227:SF8">
    <property type="entry name" value="DIACETYLCHITOBIOSE UPTAKE SYSTEM PERMEASE PROTEIN DASB"/>
    <property type="match status" value="1"/>
</dbReference>
<keyword evidence="3" id="KW-1003">Cell membrane</keyword>
<evidence type="ECO:0000256" key="8">
    <source>
        <dbReference type="SAM" id="MobiDB-lite"/>
    </source>
</evidence>
<reference evidence="10 11" key="1">
    <citation type="journal article" date="2015" name="Stand. Genomic Sci.">
        <title>Genomic Encyclopedia of Bacterial and Archaeal Type Strains, Phase III: the genomes of soil and plant-associated and newly described type strains.</title>
        <authorList>
            <person name="Whitman W.B."/>
            <person name="Woyke T."/>
            <person name="Klenk H.P."/>
            <person name="Zhou Y."/>
            <person name="Lilburn T.G."/>
            <person name="Beck B.J."/>
            <person name="De Vos P."/>
            <person name="Vandamme P."/>
            <person name="Eisen J.A."/>
            <person name="Garrity G."/>
            <person name="Hugenholtz P."/>
            <person name="Kyrpides N.C."/>
        </authorList>
    </citation>
    <scope>NUCLEOTIDE SEQUENCE [LARGE SCALE GENOMIC DNA]</scope>
    <source>
        <strain evidence="10 11">CECT 7306</strain>
    </source>
</reference>
<dbReference type="InterPro" id="IPR000515">
    <property type="entry name" value="MetI-like"/>
</dbReference>
<feature type="transmembrane region" description="Helical" evidence="7">
    <location>
        <begin position="173"/>
        <end position="194"/>
    </location>
</feature>
<feature type="domain" description="ABC transmembrane type-1" evidence="9">
    <location>
        <begin position="93"/>
        <end position="307"/>
    </location>
</feature>
<accession>A0A3N1GWD4</accession>
<keyword evidence="5 7" id="KW-1133">Transmembrane helix</keyword>
<dbReference type="EMBL" id="RJKN01000006">
    <property type="protein sequence ID" value="ROP34545.1"/>
    <property type="molecule type" value="Genomic_DNA"/>
</dbReference>
<evidence type="ECO:0000256" key="7">
    <source>
        <dbReference type="RuleBase" id="RU363032"/>
    </source>
</evidence>
<name>A0A3N1GWD4_9ACTN</name>
<evidence type="ECO:0000256" key="5">
    <source>
        <dbReference type="ARBA" id="ARBA00022989"/>
    </source>
</evidence>
<dbReference type="InterPro" id="IPR035906">
    <property type="entry name" value="MetI-like_sf"/>
</dbReference>
<dbReference type="AlphaFoldDB" id="A0A3N1GWD4"/>
<evidence type="ECO:0000256" key="4">
    <source>
        <dbReference type="ARBA" id="ARBA00022692"/>
    </source>
</evidence>
<proteinExistence type="inferred from homology"/>
<dbReference type="Gene3D" id="1.10.3720.10">
    <property type="entry name" value="MetI-like"/>
    <property type="match status" value="1"/>
</dbReference>
<dbReference type="RefSeq" id="WP_241967162.1">
    <property type="nucleotide sequence ID" value="NZ_RJKN01000006.1"/>
</dbReference>
<feature type="transmembrane region" description="Helical" evidence="7">
    <location>
        <begin position="128"/>
        <end position="153"/>
    </location>
</feature>
<feature type="transmembrane region" description="Helical" evidence="7">
    <location>
        <begin position="36"/>
        <end position="60"/>
    </location>
</feature>
<dbReference type="GO" id="GO:0055085">
    <property type="term" value="P:transmembrane transport"/>
    <property type="evidence" value="ECO:0007669"/>
    <property type="project" value="InterPro"/>
</dbReference>
<feature type="region of interest" description="Disordered" evidence="8">
    <location>
        <begin position="1"/>
        <end position="29"/>
    </location>
</feature>
<keyword evidence="4 7" id="KW-0812">Transmembrane</keyword>
<evidence type="ECO:0000259" key="9">
    <source>
        <dbReference type="PROSITE" id="PS50928"/>
    </source>
</evidence>
<keyword evidence="2 7" id="KW-0813">Transport</keyword>
<keyword evidence="10" id="KW-0762">Sugar transport</keyword>
<dbReference type="Proteomes" id="UP000276232">
    <property type="component" value="Unassembled WGS sequence"/>
</dbReference>
<dbReference type="CDD" id="cd06261">
    <property type="entry name" value="TM_PBP2"/>
    <property type="match status" value="1"/>
</dbReference>
<evidence type="ECO:0000256" key="1">
    <source>
        <dbReference type="ARBA" id="ARBA00004651"/>
    </source>
</evidence>
<dbReference type="PROSITE" id="PS50928">
    <property type="entry name" value="ABC_TM1"/>
    <property type="match status" value="1"/>
</dbReference>
<protein>
    <submittedName>
        <fullName evidence="10">Multiple sugar transport system permease protein</fullName>
    </submittedName>
</protein>
<evidence type="ECO:0000256" key="6">
    <source>
        <dbReference type="ARBA" id="ARBA00023136"/>
    </source>
</evidence>